<protein>
    <submittedName>
        <fullName evidence="2">Uncharacterized protein</fullName>
    </submittedName>
</protein>
<keyword evidence="1" id="KW-0472">Membrane</keyword>
<accession>A0A9W6SJ68</accession>
<evidence type="ECO:0000256" key="1">
    <source>
        <dbReference type="SAM" id="Phobius"/>
    </source>
</evidence>
<dbReference type="RefSeq" id="WP_285662078.1">
    <property type="nucleotide sequence ID" value="NZ_BSTX01000001.1"/>
</dbReference>
<keyword evidence="3" id="KW-1185">Reference proteome</keyword>
<comment type="caution">
    <text evidence="2">The sequence shown here is derived from an EMBL/GenBank/DDBJ whole genome shotgun (WGS) entry which is preliminary data.</text>
</comment>
<name>A0A9W6SJ68_9ACTN</name>
<feature type="transmembrane region" description="Helical" evidence="1">
    <location>
        <begin position="86"/>
        <end position="106"/>
    </location>
</feature>
<reference evidence="2" key="1">
    <citation type="submission" date="2023-03" db="EMBL/GenBank/DDBJ databases">
        <title>Actinorhabdospora filicis NBRC 111898.</title>
        <authorList>
            <person name="Ichikawa N."/>
            <person name="Sato H."/>
            <person name="Tonouchi N."/>
        </authorList>
    </citation>
    <scope>NUCLEOTIDE SEQUENCE</scope>
    <source>
        <strain evidence="2">NBRC 111898</strain>
    </source>
</reference>
<feature type="transmembrane region" description="Helical" evidence="1">
    <location>
        <begin position="58"/>
        <end position="79"/>
    </location>
</feature>
<evidence type="ECO:0000313" key="2">
    <source>
        <dbReference type="EMBL" id="GLZ76932.1"/>
    </source>
</evidence>
<proteinExistence type="predicted"/>
<evidence type="ECO:0000313" key="3">
    <source>
        <dbReference type="Proteomes" id="UP001165079"/>
    </source>
</evidence>
<gene>
    <name evidence="2" type="ORF">Afil01_17390</name>
</gene>
<dbReference type="Proteomes" id="UP001165079">
    <property type="component" value="Unassembled WGS sequence"/>
</dbReference>
<organism evidence="2 3">
    <name type="scientific">Actinorhabdospora filicis</name>
    <dbReference type="NCBI Taxonomy" id="1785913"/>
    <lineage>
        <taxon>Bacteria</taxon>
        <taxon>Bacillati</taxon>
        <taxon>Actinomycetota</taxon>
        <taxon>Actinomycetes</taxon>
        <taxon>Micromonosporales</taxon>
        <taxon>Micromonosporaceae</taxon>
        <taxon>Actinorhabdospora</taxon>
    </lineage>
</organism>
<dbReference type="AlphaFoldDB" id="A0A9W6SJ68"/>
<dbReference type="EMBL" id="BSTX01000001">
    <property type="protein sequence ID" value="GLZ76932.1"/>
    <property type="molecule type" value="Genomic_DNA"/>
</dbReference>
<keyword evidence="1" id="KW-0812">Transmembrane</keyword>
<keyword evidence="1" id="KW-1133">Transmembrane helix</keyword>
<sequence>MPKPASVPHVAVTVLINLCAAAWTGLTLSLGLLLDGTEGGCHQDAPGLFCTDEGRERLGAVLAIPAVLGLLLTLGGWIVNRRRPPVWFGLGGLAVQLAGAVTGVMLA</sequence>